<evidence type="ECO:0000313" key="3">
    <source>
        <dbReference type="Proteomes" id="UP000002036"/>
    </source>
</evidence>
<dbReference type="FunCoup" id="C5DN13">
    <property type="interactions" value="36"/>
</dbReference>
<dbReference type="KEGG" id="lth:KLTH0G13332g"/>
<dbReference type="OMA" id="ITRRKLW"/>
<organism evidence="2 3">
    <name type="scientific">Lachancea thermotolerans (strain ATCC 56472 / CBS 6340 / NRRL Y-8284)</name>
    <name type="common">Yeast</name>
    <name type="synonym">Kluyveromyces thermotolerans</name>
    <dbReference type="NCBI Taxonomy" id="559295"/>
    <lineage>
        <taxon>Eukaryota</taxon>
        <taxon>Fungi</taxon>
        <taxon>Dikarya</taxon>
        <taxon>Ascomycota</taxon>
        <taxon>Saccharomycotina</taxon>
        <taxon>Saccharomycetes</taxon>
        <taxon>Saccharomycetales</taxon>
        <taxon>Saccharomycetaceae</taxon>
        <taxon>Lachancea</taxon>
    </lineage>
</organism>
<dbReference type="InParanoid" id="C5DN13"/>
<feature type="compositionally biased region" description="Basic and acidic residues" evidence="1">
    <location>
        <begin position="288"/>
        <end position="313"/>
    </location>
</feature>
<reference evidence="2 3" key="1">
    <citation type="journal article" date="2009" name="Genome Res.">
        <title>Comparative genomics of protoploid Saccharomycetaceae.</title>
        <authorList>
            <consortium name="The Genolevures Consortium"/>
            <person name="Souciet J.-L."/>
            <person name="Dujon B."/>
            <person name="Gaillardin C."/>
            <person name="Johnston M."/>
            <person name="Baret P.V."/>
            <person name="Cliften P."/>
            <person name="Sherman D.J."/>
            <person name="Weissenbach J."/>
            <person name="Westhof E."/>
            <person name="Wincker P."/>
            <person name="Jubin C."/>
            <person name="Poulain J."/>
            <person name="Barbe V."/>
            <person name="Segurens B."/>
            <person name="Artiguenave F."/>
            <person name="Anthouard V."/>
            <person name="Vacherie B."/>
            <person name="Val M.-E."/>
            <person name="Fulton R.S."/>
            <person name="Minx P."/>
            <person name="Wilson R."/>
            <person name="Durrens P."/>
            <person name="Jean G."/>
            <person name="Marck C."/>
            <person name="Martin T."/>
            <person name="Nikolski M."/>
            <person name="Rolland T."/>
            <person name="Seret M.-L."/>
            <person name="Casaregola S."/>
            <person name="Despons L."/>
            <person name="Fairhead C."/>
            <person name="Fischer G."/>
            <person name="Lafontaine I."/>
            <person name="Leh V."/>
            <person name="Lemaire M."/>
            <person name="de Montigny J."/>
            <person name="Neuveglise C."/>
            <person name="Thierry A."/>
            <person name="Blanc-Lenfle I."/>
            <person name="Bleykasten C."/>
            <person name="Diffels J."/>
            <person name="Fritsch E."/>
            <person name="Frangeul L."/>
            <person name="Goeffon A."/>
            <person name="Jauniaux N."/>
            <person name="Kachouri-Lafond R."/>
            <person name="Payen C."/>
            <person name="Potier S."/>
            <person name="Pribylova L."/>
            <person name="Ozanne C."/>
            <person name="Richard G.-F."/>
            <person name="Sacerdot C."/>
            <person name="Straub M.-L."/>
            <person name="Talla E."/>
        </authorList>
    </citation>
    <scope>NUCLEOTIDE SEQUENCE [LARGE SCALE GENOMIC DNA]</scope>
    <source>
        <strain evidence="3">ATCC 56472 / CBS 6340 / NRRL Y-8284</strain>
    </source>
</reference>
<dbReference type="EMBL" id="CU928171">
    <property type="protein sequence ID" value="CAR25174.1"/>
    <property type="molecule type" value="Genomic_DNA"/>
</dbReference>
<dbReference type="eggNOG" id="ENOG502SGNS">
    <property type="taxonomic scope" value="Eukaryota"/>
</dbReference>
<sequence>MAEMLRIHTNTDDYNAFRMERFLSEGIDGLRTPEGPGAGRLAKAMRMARRWSNSSAGMRSGASAPASASAPYSMTPSMSSVLSQVRFNSRSRRASPRTRSGAAMSMGVSPGMGSSACASASYSSSGSVRSAHSIFSVASSDYALQGSAAMMRDDSLDEWRCGLCASDQHPLGPDNGNAGISVAVAAAHAGSCPGQPNVRLVNPQDLDLQDEYQLRDIVQLYRPVYQRDKRGARDASVPRRTSVDLTIDTANNVGTAQVLGPDNARPARSSARRSSLIYDTDVVELENWPHGKTRDPAAGVDAHRGLTQREARPTSDLPNRRTRQQTLNPNFLKLYALETNSKARNLIPDLNVDEQVLRKLSFSDIWDLQIPPTSETRGVSAHDIKLALITRKKLWSEMMCEPRSDLHGDHAPWNLQFVASTASSPGPDQRAPSLVRVNSDIKPWTSHSSNYMLRPSGKLQLTRTAAGVHPRELHYVVKGWYDARFASSLS</sequence>
<keyword evidence="3" id="KW-1185">Reference proteome</keyword>
<proteinExistence type="predicted"/>
<dbReference type="GeneID" id="8293894"/>
<protein>
    <submittedName>
        <fullName evidence="2">KLTH0G13332p</fullName>
    </submittedName>
</protein>
<dbReference type="HOGENOM" id="CLU_041586_0_0_1"/>
<feature type="compositionally biased region" description="Low complexity" evidence="1">
    <location>
        <begin position="97"/>
        <end position="108"/>
    </location>
</feature>
<name>C5DN13_LACTC</name>
<feature type="region of interest" description="Disordered" evidence="1">
    <location>
        <begin position="52"/>
        <end position="108"/>
    </location>
</feature>
<dbReference type="Proteomes" id="UP000002036">
    <property type="component" value="Chromosome G"/>
</dbReference>
<feature type="compositionally biased region" description="Low complexity" evidence="1">
    <location>
        <begin position="52"/>
        <end position="80"/>
    </location>
</feature>
<dbReference type="AlphaFoldDB" id="C5DN13"/>
<dbReference type="OrthoDB" id="4088353at2759"/>
<gene>
    <name evidence="2" type="ordered locus">KLTH0G13332g</name>
</gene>
<evidence type="ECO:0000256" key="1">
    <source>
        <dbReference type="SAM" id="MobiDB-lite"/>
    </source>
</evidence>
<accession>C5DN13</accession>
<feature type="region of interest" description="Disordered" evidence="1">
    <location>
        <begin position="288"/>
        <end position="325"/>
    </location>
</feature>
<evidence type="ECO:0000313" key="2">
    <source>
        <dbReference type="EMBL" id="CAR25174.1"/>
    </source>
</evidence>
<dbReference type="RefSeq" id="XP_002555611.1">
    <property type="nucleotide sequence ID" value="XM_002555565.1"/>
</dbReference>